<dbReference type="Gene3D" id="3.30.54.20">
    <property type="match status" value="1"/>
</dbReference>
<evidence type="ECO:0000256" key="3">
    <source>
        <dbReference type="ARBA" id="ARBA00022555"/>
    </source>
</evidence>
<keyword evidence="3 13" id="KW-0820">tRNA-binding</keyword>
<dbReference type="GO" id="GO:0046872">
    <property type="term" value="F:metal ion binding"/>
    <property type="evidence" value="ECO:0007669"/>
    <property type="project" value="UniProtKB-KW"/>
</dbReference>
<comment type="subcellular location">
    <subcellularLocation>
        <location evidence="13">Cytoplasm</location>
    </subcellularLocation>
</comment>
<keyword evidence="7 13" id="KW-0862">Zinc</keyword>
<comment type="similarity">
    <text evidence="1 13">Belongs to the class-II aminoacyl-tRNA synthetase family.</text>
</comment>
<dbReference type="AlphaFoldDB" id="A0A2G9XCH3"/>
<dbReference type="Gene3D" id="3.30.980.10">
    <property type="entry name" value="Threonyl-trna Synthetase, Chain A, domain 2"/>
    <property type="match status" value="1"/>
</dbReference>
<dbReference type="HAMAP" id="MF_00184">
    <property type="entry name" value="Thr_tRNA_synth"/>
    <property type="match status" value="1"/>
</dbReference>
<name>A0A2G9XCH3_UNCKA</name>
<dbReference type="NCBIfam" id="TIGR00418">
    <property type="entry name" value="thrS"/>
    <property type="match status" value="1"/>
</dbReference>
<evidence type="ECO:0000256" key="6">
    <source>
        <dbReference type="ARBA" id="ARBA00022741"/>
    </source>
</evidence>
<comment type="caution">
    <text evidence="13">Lacks conserved residue(s) required for the propagation of feature annotation.</text>
</comment>
<evidence type="ECO:0000256" key="8">
    <source>
        <dbReference type="ARBA" id="ARBA00022840"/>
    </source>
</evidence>
<dbReference type="GO" id="GO:0000049">
    <property type="term" value="F:tRNA binding"/>
    <property type="evidence" value="ECO:0007669"/>
    <property type="project" value="UniProtKB-KW"/>
</dbReference>
<feature type="binding site" evidence="13">
    <location>
        <position position="466"/>
    </location>
    <ligand>
        <name>Zn(2+)</name>
        <dbReference type="ChEBI" id="CHEBI:29105"/>
        <note>catalytic</note>
    </ligand>
</feature>
<evidence type="ECO:0000256" key="4">
    <source>
        <dbReference type="ARBA" id="ARBA00022598"/>
    </source>
</evidence>
<organism evidence="15 16">
    <name type="scientific">candidate division WWE3 bacterium CG23_combo_of_CG06-09_8_20_14_all_40_14</name>
    <dbReference type="NCBI Taxonomy" id="1975095"/>
    <lineage>
        <taxon>Bacteria</taxon>
        <taxon>Katanobacteria</taxon>
    </lineage>
</organism>
<dbReference type="EC" id="6.1.1.3" evidence="13"/>
<evidence type="ECO:0000313" key="15">
    <source>
        <dbReference type="EMBL" id="PIP04664.1"/>
    </source>
</evidence>
<dbReference type="Gene3D" id="3.40.50.800">
    <property type="entry name" value="Anticodon-binding domain"/>
    <property type="match status" value="1"/>
</dbReference>
<keyword evidence="9 13" id="KW-0694">RNA-binding</keyword>
<comment type="caution">
    <text evidence="15">The sequence shown here is derived from an EMBL/GenBank/DDBJ whole genome shotgun (WGS) entry which is preliminary data.</text>
</comment>
<reference evidence="15 16" key="1">
    <citation type="submission" date="2017-09" db="EMBL/GenBank/DDBJ databases">
        <title>Depth-based differentiation of microbial function through sediment-hosted aquifers and enrichment of novel symbionts in the deep terrestrial subsurface.</title>
        <authorList>
            <person name="Probst A.J."/>
            <person name="Ladd B."/>
            <person name="Jarett J.K."/>
            <person name="Geller-Mcgrath D.E."/>
            <person name="Sieber C.M."/>
            <person name="Emerson J.B."/>
            <person name="Anantharaman K."/>
            <person name="Thomas B.C."/>
            <person name="Malmstrom R."/>
            <person name="Stieglmeier M."/>
            <person name="Klingl A."/>
            <person name="Woyke T."/>
            <person name="Ryan C.M."/>
            <person name="Banfield J.F."/>
        </authorList>
    </citation>
    <scope>NUCLEOTIDE SEQUENCE [LARGE SCALE GENOMIC DNA]</scope>
    <source>
        <strain evidence="15">CG23_combo_of_CG06-09_8_20_14_all_40_14</strain>
    </source>
</reference>
<feature type="binding site" evidence="13">
    <location>
        <position position="282"/>
    </location>
    <ligand>
        <name>Zn(2+)</name>
        <dbReference type="ChEBI" id="CHEBI:29105"/>
        <note>catalytic</note>
    </ligand>
</feature>
<dbReference type="SUPFAM" id="SSF55681">
    <property type="entry name" value="Class II aaRS and biotin synthetases"/>
    <property type="match status" value="1"/>
</dbReference>
<dbReference type="PANTHER" id="PTHR11451:SF56">
    <property type="entry name" value="THREONINE--TRNA LIGASE 1"/>
    <property type="match status" value="1"/>
</dbReference>
<dbReference type="SMART" id="SM00863">
    <property type="entry name" value="tRNA_SAD"/>
    <property type="match status" value="1"/>
</dbReference>
<keyword evidence="6 13" id="KW-0547">Nucleotide-binding</keyword>
<keyword evidence="4 13" id="KW-0436">Ligase</keyword>
<sequence>MEKGNYNKHLTVLRHTTEHVLMQAMENLYPNILKAMGPATEDGFYFDFDLQTKISEEDFSKIEKEMLRIKNLNIPISKTTFPVKIAKTMFKNNPYKLEWIDETQKRGGELTAYWTGEPNKKGSFVDICKGPHLTATNEIGAFKLLSIAGAYWRGDEKNKMLTRIYGTAFPTQKELEGYLNNLENAKKHDHRILGKELDLFVFSDLVGKGLPLLTPNGTIIRRELEQFIISEETKNGYQHVITPPLAKIDLYKKSGHYPYYKDSMYPKMKVDEEELILRPMTCPHHFMLYKSKLHSYKELPIRYAELASQFRYEKSGELSGLMRVRTFCLADAHIFASQDQAKDEIKNVLNLIDFVNGKLGLIKGTDYNYRLSLGNRKDIKKYYKDDAAWDKAEDILRQVLTETKNTFSEEPNEAAFYGPKIDVQMKKTGGKEETAFTVQYDFVMPKRFELTYADKDGKEKELIVIHRSSIGAFERTMAFLLEKFAGALPVWLSPGQVQIIPISEKHLEYVQKVKERLLLSRLRVFVDERNETMQAKIREAQTKKIPYMIIAGDKEMSTDTISVRLRDQRTFNNITIESFVKTSQKIIKEKSLELW</sequence>
<dbReference type="InterPro" id="IPR006195">
    <property type="entry name" value="aa-tRNA-synth_II"/>
</dbReference>
<dbReference type="InterPro" id="IPR004154">
    <property type="entry name" value="Anticodon-bd"/>
</dbReference>
<dbReference type="Gene3D" id="3.30.930.10">
    <property type="entry name" value="Bira Bifunctional Protein, Domain 2"/>
    <property type="match status" value="1"/>
</dbReference>
<dbReference type="FunFam" id="3.40.50.800:FF:000001">
    <property type="entry name" value="Threonine--tRNA ligase"/>
    <property type="match status" value="1"/>
</dbReference>
<evidence type="ECO:0000256" key="12">
    <source>
        <dbReference type="ARBA" id="ARBA00049515"/>
    </source>
</evidence>
<keyword evidence="10 13" id="KW-0648">Protein biosynthesis</keyword>
<dbReference type="InterPro" id="IPR018163">
    <property type="entry name" value="Thr/Ala-tRNA-synth_IIc_edit"/>
</dbReference>
<evidence type="ECO:0000256" key="5">
    <source>
        <dbReference type="ARBA" id="ARBA00022723"/>
    </source>
</evidence>
<evidence type="ECO:0000256" key="11">
    <source>
        <dbReference type="ARBA" id="ARBA00023146"/>
    </source>
</evidence>
<evidence type="ECO:0000313" key="16">
    <source>
        <dbReference type="Proteomes" id="UP000231388"/>
    </source>
</evidence>
<dbReference type="InterPro" id="IPR045864">
    <property type="entry name" value="aa-tRNA-synth_II/BPL/LPL"/>
</dbReference>
<dbReference type="PANTHER" id="PTHR11451">
    <property type="entry name" value="THREONINE-TRNA LIGASE"/>
    <property type="match status" value="1"/>
</dbReference>
<evidence type="ECO:0000256" key="1">
    <source>
        <dbReference type="ARBA" id="ARBA00008226"/>
    </source>
</evidence>
<dbReference type="InterPro" id="IPR036621">
    <property type="entry name" value="Anticodon-bd_dom_sf"/>
</dbReference>
<proteinExistence type="inferred from homology"/>
<keyword evidence="8 13" id="KW-0067">ATP-binding</keyword>
<dbReference type="Pfam" id="PF07973">
    <property type="entry name" value="tRNA_SAD"/>
    <property type="match status" value="1"/>
</dbReference>
<dbReference type="PRINTS" id="PR01047">
    <property type="entry name" value="TRNASYNTHTHR"/>
</dbReference>
<dbReference type="Proteomes" id="UP000231388">
    <property type="component" value="Unassembled WGS sequence"/>
</dbReference>
<keyword evidence="2 13" id="KW-0963">Cytoplasm</keyword>
<feature type="domain" description="Aminoacyl-transfer RNA synthetases class-II family profile" evidence="14">
    <location>
        <begin position="220"/>
        <end position="489"/>
    </location>
</feature>
<feature type="binding site" evidence="13">
    <location>
        <position position="333"/>
    </location>
    <ligand>
        <name>Zn(2+)</name>
        <dbReference type="ChEBI" id="CHEBI:29105"/>
        <note>catalytic</note>
    </ligand>
</feature>
<dbReference type="InterPro" id="IPR047246">
    <property type="entry name" value="ThrRS_anticodon"/>
</dbReference>
<comment type="subunit">
    <text evidence="13">Homodimer.</text>
</comment>
<evidence type="ECO:0000256" key="2">
    <source>
        <dbReference type="ARBA" id="ARBA00022490"/>
    </source>
</evidence>
<keyword evidence="5 13" id="KW-0479">Metal-binding</keyword>
<dbReference type="InterPro" id="IPR033728">
    <property type="entry name" value="ThrRS_core"/>
</dbReference>
<dbReference type="InterPro" id="IPR002314">
    <property type="entry name" value="aa-tRNA-synt_IIb"/>
</dbReference>
<dbReference type="GO" id="GO:0006435">
    <property type="term" value="P:threonyl-tRNA aminoacylation"/>
    <property type="evidence" value="ECO:0007669"/>
    <property type="project" value="UniProtKB-UniRule"/>
</dbReference>
<comment type="catalytic activity">
    <reaction evidence="12 13">
        <text>tRNA(Thr) + L-threonine + ATP = L-threonyl-tRNA(Thr) + AMP + diphosphate + H(+)</text>
        <dbReference type="Rhea" id="RHEA:24624"/>
        <dbReference type="Rhea" id="RHEA-COMP:9670"/>
        <dbReference type="Rhea" id="RHEA-COMP:9704"/>
        <dbReference type="ChEBI" id="CHEBI:15378"/>
        <dbReference type="ChEBI" id="CHEBI:30616"/>
        <dbReference type="ChEBI" id="CHEBI:33019"/>
        <dbReference type="ChEBI" id="CHEBI:57926"/>
        <dbReference type="ChEBI" id="CHEBI:78442"/>
        <dbReference type="ChEBI" id="CHEBI:78534"/>
        <dbReference type="ChEBI" id="CHEBI:456215"/>
        <dbReference type="EC" id="6.1.1.3"/>
    </reaction>
</comment>
<dbReference type="SUPFAM" id="SSF55186">
    <property type="entry name" value="ThrRS/AlaRS common domain"/>
    <property type="match status" value="1"/>
</dbReference>
<keyword evidence="11 13" id="KW-0030">Aminoacyl-tRNA synthetase</keyword>
<dbReference type="InterPro" id="IPR012947">
    <property type="entry name" value="tRNA_SAD"/>
</dbReference>
<accession>A0A2G9XCH3</accession>
<dbReference type="PROSITE" id="PS50862">
    <property type="entry name" value="AA_TRNA_LIGASE_II"/>
    <property type="match status" value="1"/>
</dbReference>
<dbReference type="SUPFAM" id="SSF52954">
    <property type="entry name" value="Class II aaRS ABD-related"/>
    <property type="match status" value="1"/>
</dbReference>
<evidence type="ECO:0000256" key="10">
    <source>
        <dbReference type="ARBA" id="ARBA00022917"/>
    </source>
</evidence>
<dbReference type="CDD" id="cd00771">
    <property type="entry name" value="ThrRS_core"/>
    <property type="match status" value="1"/>
</dbReference>
<evidence type="ECO:0000256" key="7">
    <source>
        <dbReference type="ARBA" id="ARBA00022833"/>
    </source>
</evidence>
<evidence type="ECO:0000259" key="14">
    <source>
        <dbReference type="PROSITE" id="PS50862"/>
    </source>
</evidence>
<dbReference type="FunFam" id="3.30.980.10:FF:000005">
    <property type="entry name" value="Threonyl-tRNA synthetase, mitochondrial"/>
    <property type="match status" value="1"/>
</dbReference>
<evidence type="ECO:0000256" key="13">
    <source>
        <dbReference type="HAMAP-Rule" id="MF_00184"/>
    </source>
</evidence>
<comment type="cofactor">
    <cofactor evidence="13">
        <name>Zn(2+)</name>
        <dbReference type="ChEBI" id="CHEBI:29105"/>
    </cofactor>
    <text evidence="13">Binds 1 zinc ion per subunit.</text>
</comment>
<dbReference type="GO" id="GO:0005524">
    <property type="term" value="F:ATP binding"/>
    <property type="evidence" value="ECO:0007669"/>
    <property type="project" value="UniProtKB-UniRule"/>
</dbReference>
<dbReference type="InterPro" id="IPR002320">
    <property type="entry name" value="Thr-tRNA-ligase_IIa"/>
</dbReference>
<dbReference type="Pfam" id="PF03129">
    <property type="entry name" value="HGTP_anticodon"/>
    <property type="match status" value="1"/>
</dbReference>
<dbReference type="GO" id="GO:0004829">
    <property type="term" value="F:threonine-tRNA ligase activity"/>
    <property type="evidence" value="ECO:0007669"/>
    <property type="project" value="UniProtKB-UniRule"/>
</dbReference>
<dbReference type="FunFam" id="3.30.930.10:FF:000002">
    <property type="entry name" value="Threonine--tRNA ligase"/>
    <property type="match status" value="1"/>
</dbReference>
<protein>
    <recommendedName>
        <fullName evidence="13">Threonine--tRNA ligase</fullName>
        <ecNumber evidence="13">6.1.1.3</ecNumber>
    </recommendedName>
    <alternativeName>
        <fullName evidence="13">Threonyl-tRNA synthetase</fullName>
        <shortName evidence="13">ThrRS</shortName>
    </alternativeName>
</protein>
<dbReference type="EMBL" id="PCQY01000018">
    <property type="protein sequence ID" value="PIP04664.1"/>
    <property type="molecule type" value="Genomic_DNA"/>
</dbReference>
<evidence type="ECO:0000256" key="9">
    <source>
        <dbReference type="ARBA" id="ARBA00022884"/>
    </source>
</evidence>
<dbReference type="Pfam" id="PF00587">
    <property type="entry name" value="tRNA-synt_2b"/>
    <property type="match status" value="1"/>
</dbReference>
<dbReference type="GO" id="GO:0005737">
    <property type="term" value="C:cytoplasm"/>
    <property type="evidence" value="ECO:0007669"/>
    <property type="project" value="UniProtKB-SubCell"/>
</dbReference>
<dbReference type="CDD" id="cd00860">
    <property type="entry name" value="ThrRS_anticodon"/>
    <property type="match status" value="1"/>
</dbReference>
<gene>
    <name evidence="13" type="primary">thrS</name>
    <name evidence="15" type="ORF">COX53_01480</name>
</gene>